<dbReference type="AlphaFoldDB" id="A0A0L0BZ06"/>
<dbReference type="Pfam" id="PF07406">
    <property type="entry name" value="NICE-3"/>
    <property type="match status" value="1"/>
</dbReference>
<evidence type="ECO:0000256" key="1">
    <source>
        <dbReference type="ARBA" id="ARBA00002620"/>
    </source>
</evidence>
<name>A0A0L0BZ06_LUCCU</name>
<sequence>MSMDGLYLKKFKDNVKTTGVLYKLPPPLQKVPADSHKMEQLSGVMIIIIIGGGVLTFVMLFIFAKRQIMRFTLRSRRGPHVPVGNDAKKTLRREIERRLDCIQKIAQEPKLLWNDDKYILQCDKPLPPYYYRMQAVDDVKILEREIAKYDGSTRHPYDNLRAFLLTTLSSCLTGTGQRMIHQFCDMYEHARHDPNEFGCEEYEAYHRLLLKLIEAAKQLKPFNNSRKSSPARSMIKPSKMPSLLDPSRLKPPPASSVRTSGGQLSSTGSDLTAGHQSKVNLTLGLHGRDIDGCEIVTNPLHLQTPADRDIIIRNRIKTPTLDDIVHEPDDEDEIIEGGDDEIMSISSVKFNDNSSVV</sequence>
<keyword evidence="6 11" id="KW-1133">Transmembrane helix</keyword>
<evidence type="ECO:0000256" key="8">
    <source>
        <dbReference type="ARBA" id="ARBA00023128"/>
    </source>
</evidence>
<comment type="function">
    <text evidence="1">General regulator of phagocytosis. Required to uptake Gram negative bacterium by macrophages.</text>
</comment>
<evidence type="ECO:0000256" key="5">
    <source>
        <dbReference type="ARBA" id="ARBA00022692"/>
    </source>
</evidence>
<accession>A0A0L0BZ06</accession>
<dbReference type="OrthoDB" id="5960253at2759"/>
<keyword evidence="13" id="KW-1185">Reference proteome</keyword>
<feature type="region of interest" description="Disordered" evidence="10">
    <location>
        <begin position="221"/>
        <end position="273"/>
    </location>
</feature>
<dbReference type="PANTHER" id="PTHR21425:SF2">
    <property type="entry name" value="PROTEIN C1ORF43"/>
    <property type="match status" value="1"/>
</dbReference>
<organism evidence="12 13">
    <name type="scientific">Lucilia cuprina</name>
    <name type="common">Green bottle fly</name>
    <name type="synonym">Australian sheep blowfly</name>
    <dbReference type="NCBI Taxonomy" id="7375"/>
    <lineage>
        <taxon>Eukaryota</taxon>
        <taxon>Metazoa</taxon>
        <taxon>Ecdysozoa</taxon>
        <taxon>Arthropoda</taxon>
        <taxon>Hexapoda</taxon>
        <taxon>Insecta</taxon>
        <taxon>Pterygota</taxon>
        <taxon>Neoptera</taxon>
        <taxon>Endopterygota</taxon>
        <taxon>Diptera</taxon>
        <taxon>Brachycera</taxon>
        <taxon>Muscomorpha</taxon>
        <taxon>Oestroidea</taxon>
        <taxon>Calliphoridae</taxon>
        <taxon>Luciliinae</taxon>
        <taxon>Lucilia</taxon>
    </lineage>
</organism>
<evidence type="ECO:0000256" key="9">
    <source>
        <dbReference type="ARBA" id="ARBA00023136"/>
    </source>
</evidence>
<comment type="caution">
    <text evidence="12">The sequence shown here is derived from an EMBL/GenBank/DDBJ whole genome shotgun (WGS) entry which is preliminary data.</text>
</comment>
<feature type="compositionally biased region" description="Polar residues" evidence="10">
    <location>
        <begin position="256"/>
        <end position="273"/>
    </location>
</feature>
<feature type="compositionally biased region" description="Polar residues" evidence="10">
    <location>
        <begin position="221"/>
        <end position="231"/>
    </location>
</feature>
<dbReference type="GO" id="GO:0016020">
    <property type="term" value="C:membrane"/>
    <property type="evidence" value="ECO:0007669"/>
    <property type="project" value="UniProtKB-SubCell"/>
</dbReference>
<keyword evidence="9 11" id="KW-0472">Membrane</keyword>
<dbReference type="GO" id="GO:0005794">
    <property type="term" value="C:Golgi apparatus"/>
    <property type="evidence" value="ECO:0007669"/>
    <property type="project" value="UniProtKB-SubCell"/>
</dbReference>
<evidence type="ECO:0000313" key="12">
    <source>
        <dbReference type="EMBL" id="KNC25231.1"/>
    </source>
</evidence>
<dbReference type="InterPro" id="IPR010876">
    <property type="entry name" value="C1orf43"/>
</dbReference>
<evidence type="ECO:0000313" key="13">
    <source>
        <dbReference type="Proteomes" id="UP000037069"/>
    </source>
</evidence>
<comment type="subcellular location">
    <subcellularLocation>
        <location evidence="4">Golgi apparatus</location>
    </subcellularLocation>
    <subcellularLocation>
        <location evidence="2">Membrane</location>
        <topology evidence="2">Single-pass membrane protein</topology>
    </subcellularLocation>
    <subcellularLocation>
        <location evidence="3">Mitochondrion</location>
    </subcellularLocation>
</comment>
<evidence type="ECO:0000256" key="6">
    <source>
        <dbReference type="ARBA" id="ARBA00022989"/>
    </source>
</evidence>
<gene>
    <name evidence="12" type="ORF">FF38_04250</name>
</gene>
<reference evidence="12 13" key="1">
    <citation type="journal article" date="2015" name="Nat. Commun.">
        <title>Lucilia cuprina genome unlocks parasitic fly biology to underpin future interventions.</title>
        <authorList>
            <person name="Anstead C.A."/>
            <person name="Korhonen P.K."/>
            <person name="Young N.D."/>
            <person name="Hall R.S."/>
            <person name="Jex A.R."/>
            <person name="Murali S.C."/>
            <person name="Hughes D.S."/>
            <person name="Lee S.F."/>
            <person name="Perry T."/>
            <person name="Stroehlein A.J."/>
            <person name="Ansell B.R."/>
            <person name="Breugelmans B."/>
            <person name="Hofmann A."/>
            <person name="Qu J."/>
            <person name="Dugan S."/>
            <person name="Lee S.L."/>
            <person name="Chao H."/>
            <person name="Dinh H."/>
            <person name="Han Y."/>
            <person name="Doddapaneni H.V."/>
            <person name="Worley K.C."/>
            <person name="Muzny D.M."/>
            <person name="Ioannidis P."/>
            <person name="Waterhouse R.M."/>
            <person name="Zdobnov E.M."/>
            <person name="James P.J."/>
            <person name="Bagnall N.H."/>
            <person name="Kotze A.C."/>
            <person name="Gibbs R.A."/>
            <person name="Richards S."/>
            <person name="Batterham P."/>
            <person name="Gasser R.B."/>
        </authorList>
    </citation>
    <scope>NUCLEOTIDE SEQUENCE [LARGE SCALE GENOMIC DNA]</scope>
    <source>
        <strain evidence="12 13">LS</strain>
        <tissue evidence="12">Full body</tissue>
    </source>
</reference>
<evidence type="ECO:0000256" key="3">
    <source>
        <dbReference type="ARBA" id="ARBA00004173"/>
    </source>
</evidence>
<evidence type="ECO:0000256" key="4">
    <source>
        <dbReference type="ARBA" id="ARBA00004555"/>
    </source>
</evidence>
<dbReference type="GO" id="GO:0005739">
    <property type="term" value="C:mitochondrion"/>
    <property type="evidence" value="ECO:0007669"/>
    <property type="project" value="UniProtKB-SubCell"/>
</dbReference>
<evidence type="ECO:0000256" key="11">
    <source>
        <dbReference type="SAM" id="Phobius"/>
    </source>
</evidence>
<keyword evidence="7" id="KW-0333">Golgi apparatus</keyword>
<dbReference type="EMBL" id="JRES01001139">
    <property type="protein sequence ID" value="KNC25231.1"/>
    <property type="molecule type" value="Genomic_DNA"/>
</dbReference>
<evidence type="ECO:0000256" key="10">
    <source>
        <dbReference type="SAM" id="MobiDB-lite"/>
    </source>
</evidence>
<proteinExistence type="predicted"/>
<evidence type="ECO:0000256" key="2">
    <source>
        <dbReference type="ARBA" id="ARBA00004167"/>
    </source>
</evidence>
<dbReference type="PANTHER" id="PTHR21425">
    <property type="entry name" value="NICE-3"/>
    <property type="match status" value="1"/>
</dbReference>
<dbReference type="OMA" id="ADHHQNS"/>
<feature type="transmembrane region" description="Helical" evidence="11">
    <location>
        <begin position="41"/>
        <end position="64"/>
    </location>
</feature>
<protein>
    <submittedName>
        <fullName evidence="12">Uncharacterized protein</fullName>
    </submittedName>
</protein>
<dbReference type="Proteomes" id="UP000037069">
    <property type="component" value="Unassembled WGS sequence"/>
</dbReference>
<keyword evidence="5 11" id="KW-0812">Transmembrane</keyword>
<evidence type="ECO:0000256" key="7">
    <source>
        <dbReference type="ARBA" id="ARBA00023034"/>
    </source>
</evidence>
<keyword evidence="8" id="KW-0496">Mitochondrion</keyword>
<dbReference type="STRING" id="7375.A0A0L0BZ06"/>